<reference evidence="11 12" key="1">
    <citation type="journal article" date="2018" name="MBio">
        <title>Comparative Genomics Reveals the Core Gene Toolbox for the Fungus-Insect Symbiosis.</title>
        <authorList>
            <person name="Wang Y."/>
            <person name="Stata M."/>
            <person name="Wang W."/>
            <person name="Stajich J.E."/>
            <person name="White M.M."/>
            <person name="Moncalvo J.M."/>
        </authorList>
    </citation>
    <scope>NUCLEOTIDE SEQUENCE [LARGE SCALE GENOMIC DNA]</scope>
    <source>
        <strain evidence="11 12">SWE-8-4</strain>
    </source>
</reference>
<evidence type="ECO:0000256" key="1">
    <source>
        <dbReference type="ARBA" id="ARBA00004123"/>
    </source>
</evidence>
<organism evidence="11 12">
    <name type="scientific">Smittium simulii</name>
    <dbReference type="NCBI Taxonomy" id="133385"/>
    <lineage>
        <taxon>Eukaryota</taxon>
        <taxon>Fungi</taxon>
        <taxon>Fungi incertae sedis</taxon>
        <taxon>Zoopagomycota</taxon>
        <taxon>Kickxellomycotina</taxon>
        <taxon>Harpellomycetes</taxon>
        <taxon>Harpellales</taxon>
        <taxon>Legeriomycetaceae</taxon>
        <taxon>Smittium</taxon>
    </lineage>
</organism>
<evidence type="ECO:0000256" key="5">
    <source>
        <dbReference type="ARBA" id="ARBA00022776"/>
    </source>
</evidence>
<evidence type="ECO:0000256" key="2">
    <source>
        <dbReference type="ARBA" id="ARBA00004629"/>
    </source>
</evidence>
<dbReference type="AlphaFoldDB" id="A0A2T9YNI2"/>
<comment type="caution">
    <text evidence="11">The sequence shown here is derived from an EMBL/GenBank/DDBJ whole genome shotgun (WGS) entry which is preliminary data.</text>
</comment>
<dbReference type="Pfam" id="PF03980">
    <property type="entry name" value="Nnf1"/>
    <property type="match status" value="1"/>
</dbReference>
<feature type="coiled-coil region" evidence="10">
    <location>
        <begin position="126"/>
        <end position="160"/>
    </location>
</feature>
<evidence type="ECO:0000256" key="9">
    <source>
        <dbReference type="ARBA" id="ARBA00023328"/>
    </source>
</evidence>
<evidence type="ECO:0000256" key="10">
    <source>
        <dbReference type="SAM" id="Coils"/>
    </source>
</evidence>
<dbReference type="Proteomes" id="UP000245383">
    <property type="component" value="Unassembled WGS sequence"/>
</dbReference>
<evidence type="ECO:0000313" key="12">
    <source>
        <dbReference type="Proteomes" id="UP000245383"/>
    </source>
</evidence>
<keyword evidence="10" id="KW-0175">Coiled coil</keyword>
<evidence type="ECO:0000256" key="6">
    <source>
        <dbReference type="ARBA" id="ARBA00022838"/>
    </source>
</evidence>
<evidence type="ECO:0000313" key="11">
    <source>
        <dbReference type="EMBL" id="PVU93900.1"/>
    </source>
</evidence>
<dbReference type="EMBL" id="MBFR01000109">
    <property type="protein sequence ID" value="PVU93900.1"/>
    <property type="molecule type" value="Genomic_DNA"/>
</dbReference>
<evidence type="ECO:0000256" key="8">
    <source>
        <dbReference type="ARBA" id="ARBA00023306"/>
    </source>
</evidence>
<name>A0A2T9YNI2_9FUNG</name>
<dbReference type="OrthoDB" id="18453at2759"/>
<keyword evidence="12" id="KW-1185">Reference proteome</keyword>
<accession>A0A2T9YNI2</accession>
<sequence length="182" mass="21067">MDQNSLIQTSDTGEKNPTLRLVKLQTTLDRSLSLVGEEFSYSKLQNLFPELAKELGDNFKAFYDNLYSLLIHSTQDDFSSIQIEYDIENKFINLDKLIVEAKNLAINGEKIEPRPSPEAEFSSRIYPMLERANQKIKEKINKQEQKNSELLALNEKKTAELDQKLKYLLSIYHSVITHQKNL</sequence>
<keyword evidence="6" id="KW-0995">Kinetochore</keyword>
<keyword evidence="5" id="KW-0498">Mitosis</keyword>
<keyword evidence="7" id="KW-0539">Nucleus</keyword>
<keyword evidence="8" id="KW-0131">Cell cycle</keyword>
<keyword evidence="9" id="KW-0137">Centromere</keyword>
<evidence type="ECO:0000256" key="3">
    <source>
        <dbReference type="ARBA" id="ARBA00022454"/>
    </source>
</evidence>
<evidence type="ECO:0000256" key="4">
    <source>
        <dbReference type="ARBA" id="ARBA00022618"/>
    </source>
</evidence>
<keyword evidence="4" id="KW-0132">Cell division</keyword>
<protein>
    <submittedName>
        <fullName evidence="11">Uncharacterized protein</fullName>
    </submittedName>
</protein>
<evidence type="ECO:0000256" key="7">
    <source>
        <dbReference type="ARBA" id="ARBA00023242"/>
    </source>
</evidence>
<dbReference type="GO" id="GO:0051301">
    <property type="term" value="P:cell division"/>
    <property type="evidence" value="ECO:0007669"/>
    <property type="project" value="UniProtKB-KW"/>
</dbReference>
<dbReference type="GO" id="GO:0000444">
    <property type="term" value="C:MIS12/MIND type complex"/>
    <property type="evidence" value="ECO:0007669"/>
    <property type="project" value="InterPro"/>
</dbReference>
<dbReference type="GO" id="GO:0005634">
    <property type="term" value="C:nucleus"/>
    <property type="evidence" value="ECO:0007669"/>
    <property type="project" value="UniProtKB-SubCell"/>
</dbReference>
<dbReference type="InterPro" id="IPR007128">
    <property type="entry name" value="PMF1/Nnf1"/>
</dbReference>
<comment type="subcellular location">
    <subcellularLocation>
        <location evidence="2">Chromosome</location>
        <location evidence="2">Centromere</location>
        <location evidence="2">Kinetochore</location>
    </subcellularLocation>
    <subcellularLocation>
        <location evidence="1">Nucleus</location>
    </subcellularLocation>
</comment>
<gene>
    <name evidence="11" type="ORF">BB561_002964</name>
</gene>
<keyword evidence="3" id="KW-0158">Chromosome</keyword>
<proteinExistence type="predicted"/>